<protein>
    <submittedName>
        <fullName evidence="1">Uncharacterized protein</fullName>
    </submittedName>
</protein>
<reference evidence="1 2" key="1">
    <citation type="submission" date="2022-06" db="EMBL/GenBank/DDBJ databases">
        <title>Genomic Encyclopedia of Archaeal and Bacterial Type Strains, Phase II (KMG-II): from individual species to whole genera.</title>
        <authorList>
            <person name="Goeker M."/>
        </authorList>
    </citation>
    <scope>NUCLEOTIDE SEQUENCE [LARGE SCALE GENOMIC DNA]</scope>
    <source>
        <strain evidence="1 2">DSM 40477</strain>
    </source>
</reference>
<proteinExistence type="predicted"/>
<evidence type="ECO:0000313" key="2">
    <source>
        <dbReference type="Proteomes" id="UP001205311"/>
    </source>
</evidence>
<dbReference type="RefSeq" id="WP_253670303.1">
    <property type="nucleotide sequence ID" value="NZ_JAMTCP010000016.1"/>
</dbReference>
<name>A0ABT1HV54_STRSD</name>
<gene>
    <name evidence="1" type="ORF">LX15_003114</name>
</gene>
<sequence>MRHPALDDAARGVDKLRMASDRIHSANPVEALQHVDCEPEAVRARTRAVFEAAELVGQAADIVARAVAAARQGWRGEAADAFGRAGEGAVSHLRATHDRTDATGRAGQAIADRLDALARDAGAASTSSARGADPACDVVLGGGPSHPHFVEAAERVNLAVNDVITVCERAVTEVGQLGAVLDGLA</sequence>
<evidence type="ECO:0000313" key="1">
    <source>
        <dbReference type="EMBL" id="MCP2259413.1"/>
    </source>
</evidence>
<organism evidence="1 2">
    <name type="scientific">Streptoalloteichus tenebrarius (strain ATCC 17920 / DSM 40477 / JCM 4838 / CBS 697.72 / NBRC 16177 / NCIMB 11028 / NRRL B-12390 / A12253. 1 / ISP 5477)</name>
    <name type="common">Streptomyces tenebrarius</name>
    <dbReference type="NCBI Taxonomy" id="1933"/>
    <lineage>
        <taxon>Bacteria</taxon>
        <taxon>Bacillati</taxon>
        <taxon>Actinomycetota</taxon>
        <taxon>Actinomycetes</taxon>
        <taxon>Pseudonocardiales</taxon>
        <taxon>Pseudonocardiaceae</taxon>
        <taxon>Streptoalloteichus</taxon>
    </lineage>
</organism>
<comment type="caution">
    <text evidence="1">The sequence shown here is derived from an EMBL/GenBank/DDBJ whole genome shotgun (WGS) entry which is preliminary data.</text>
</comment>
<dbReference type="Proteomes" id="UP001205311">
    <property type="component" value="Unassembled WGS sequence"/>
</dbReference>
<dbReference type="EMBL" id="JAMTCP010000016">
    <property type="protein sequence ID" value="MCP2259413.1"/>
    <property type="molecule type" value="Genomic_DNA"/>
</dbReference>
<accession>A0ABT1HV54</accession>
<keyword evidence="2" id="KW-1185">Reference proteome</keyword>